<feature type="region of interest" description="Disordered" evidence="1">
    <location>
        <begin position="126"/>
        <end position="155"/>
    </location>
</feature>
<reference evidence="4 5" key="1">
    <citation type="journal article" date="2015" name="Genome Announc.">
        <title>Complete genome sequence of Martelella endophytica YC6887, which has antifungal activity associated with a halophyte.</title>
        <authorList>
            <person name="Khan A."/>
            <person name="Khan H."/>
            <person name="Chung E.J."/>
            <person name="Hossain M.T."/>
            <person name="Chung Y.R."/>
        </authorList>
    </citation>
    <scope>NUCLEOTIDE SEQUENCE [LARGE SCALE GENOMIC DNA]</scope>
    <source>
        <strain evidence="4">YC6887</strain>
    </source>
</reference>
<keyword evidence="2" id="KW-1133">Transmembrane helix</keyword>
<dbReference type="RefSeq" id="WP_045683306.1">
    <property type="nucleotide sequence ID" value="NZ_CP010803.1"/>
</dbReference>
<dbReference type="PANTHER" id="PTHR48125">
    <property type="entry name" value="LP07818P1"/>
    <property type="match status" value="1"/>
</dbReference>
<dbReference type="Gene3D" id="3.30.70.1070">
    <property type="entry name" value="Sporulation related repeat"/>
    <property type="match status" value="1"/>
</dbReference>
<dbReference type="STRING" id="1486262.TM49_18105"/>
<dbReference type="GO" id="GO:0042834">
    <property type="term" value="F:peptidoglycan binding"/>
    <property type="evidence" value="ECO:0007669"/>
    <property type="project" value="InterPro"/>
</dbReference>
<protein>
    <recommendedName>
        <fullName evidence="3">SPOR domain-containing protein</fullName>
    </recommendedName>
</protein>
<feature type="region of interest" description="Disordered" evidence="1">
    <location>
        <begin position="514"/>
        <end position="661"/>
    </location>
</feature>
<feature type="compositionally biased region" description="Polar residues" evidence="1">
    <location>
        <begin position="524"/>
        <end position="537"/>
    </location>
</feature>
<dbReference type="OrthoDB" id="7338235at2"/>
<feature type="compositionally biased region" description="Basic and acidic residues" evidence="1">
    <location>
        <begin position="36"/>
        <end position="46"/>
    </location>
</feature>
<dbReference type="Proteomes" id="UP000032611">
    <property type="component" value="Chromosome"/>
</dbReference>
<feature type="compositionally biased region" description="Acidic residues" evidence="1">
    <location>
        <begin position="168"/>
        <end position="179"/>
    </location>
</feature>
<dbReference type="SUPFAM" id="SSF110997">
    <property type="entry name" value="Sporulation related repeat"/>
    <property type="match status" value="1"/>
</dbReference>
<feature type="region of interest" description="Disordered" evidence="1">
    <location>
        <begin position="168"/>
        <end position="208"/>
    </location>
</feature>
<keyword evidence="2" id="KW-0472">Membrane</keyword>
<feature type="transmembrane region" description="Helical" evidence="2">
    <location>
        <begin position="382"/>
        <end position="405"/>
    </location>
</feature>
<evidence type="ECO:0000259" key="3">
    <source>
        <dbReference type="PROSITE" id="PS51724"/>
    </source>
</evidence>
<dbReference type="KEGG" id="mey:TM49_18105"/>
<evidence type="ECO:0000256" key="1">
    <source>
        <dbReference type="SAM" id="MobiDB-lite"/>
    </source>
</evidence>
<dbReference type="PATRIC" id="fig|1486262.3.peg.3743"/>
<feature type="region of interest" description="Disordered" evidence="1">
    <location>
        <begin position="227"/>
        <end position="251"/>
    </location>
</feature>
<feature type="domain" description="SPOR" evidence="3">
    <location>
        <begin position="667"/>
        <end position="750"/>
    </location>
</feature>
<evidence type="ECO:0000256" key="2">
    <source>
        <dbReference type="SAM" id="Phobius"/>
    </source>
</evidence>
<gene>
    <name evidence="4" type="ORF">TM49_18105</name>
</gene>
<keyword evidence="5" id="KW-1185">Reference proteome</keyword>
<dbReference type="InterPro" id="IPR007730">
    <property type="entry name" value="SPOR-like_dom"/>
</dbReference>
<dbReference type="InterPro" id="IPR036680">
    <property type="entry name" value="SPOR-like_sf"/>
</dbReference>
<organism evidence="4 5">
    <name type="scientific">Martelella endophytica</name>
    <dbReference type="NCBI Taxonomy" id="1486262"/>
    <lineage>
        <taxon>Bacteria</taxon>
        <taxon>Pseudomonadati</taxon>
        <taxon>Pseudomonadota</taxon>
        <taxon>Alphaproteobacteria</taxon>
        <taxon>Hyphomicrobiales</taxon>
        <taxon>Aurantimonadaceae</taxon>
        <taxon>Martelella</taxon>
    </lineage>
</organism>
<proteinExistence type="predicted"/>
<feature type="compositionally biased region" description="Low complexity" evidence="1">
    <location>
        <begin position="600"/>
        <end position="614"/>
    </location>
</feature>
<dbReference type="HOGENOM" id="CLU_370804_0_0_5"/>
<feature type="region of interest" description="Disordered" evidence="1">
    <location>
        <begin position="466"/>
        <end position="502"/>
    </location>
</feature>
<evidence type="ECO:0000313" key="5">
    <source>
        <dbReference type="Proteomes" id="UP000032611"/>
    </source>
</evidence>
<dbReference type="AlphaFoldDB" id="A0A0D5LUV4"/>
<sequence>MADNRKPGPAFGKPGDIDHDDPFAELARLIAPEGGSRPRDDRRSPVEPEVSDDLTDELLRGFELPEVGPEPTPEPEPARPYYEFVSFEPVTYPPQEPEDAYFPADEEPAVPDVPEALADELERSFAALDFDEPEETTARGTAERAPQPEPAVVPDYRFYREDQAFLSEDEPAPVEDDPFEGGFVFEPVDEEPEPVASDEPVPPQETAQHAVEDDLALDLEELELELSDIELPPEDNVGPLETVASDEEPQDDVFDPAALISTEEPPKPVDELDLPRMAEDEPPVAAGPEPYEFDLDEELADVMAGHAVDPLHQSAAPEEPPLEEQGVAFAAAGSAGYGNNIETVLDDDFQYDLQQSEAQPVYTVEDQEYDDERRPGAATVTFMGYGRVLLASLIGLVVVVLLVFAGMRYFREEGLDEPLVITADNSSVKEAPEDPGGEVVPNQDNAVFNNVTSTLGGEPRQDTLIASDEQPTDVDAVAPNPIADSAANGNAPADASTDTGGVEPRRVRTIIVRPDGTLVERSADGTSTPAGDTTSTGGARGIETVTALPDGNGRLVVPGSSDNTGAASTTVEPPAIDDDGAQEPSLVAPATDAETPVPGDAAETDVATAEEQAAPVGDLGIPNPPVPTRRPPRPAGSAAATASAPTQTASAAPAAAAPAATAPTSTAQPSLAYAMQIASLPSEQEARQAYQRLAAQHPSLLGRRPAEFVPATIAGKGTYYRVRIGANSLSEAISLCEAYKAEGGSCFVPR</sequence>
<dbReference type="Pfam" id="PF05036">
    <property type="entry name" value="SPOR"/>
    <property type="match status" value="1"/>
</dbReference>
<dbReference type="PROSITE" id="PS51724">
    <property type="entry name" value="SPOR"/>
    <property type="match status" value="1"/>
</dbReference>
<accession>A0A0D5LUV4</accession>
<dbReference type="EMBL" id="CP010803">
    <property type="protein sequence ID" value="AJY47153.1"/>
    <property type="molecule type" value="Genomic_DNA"/>
</dbReference>
<name>A0A0D5LUV4_MAREN</name>
<feature type="compositionally biased region" description="Low complexity" evidence="1">
    <location>
        <begin position="635"/>
        <end position="661"/>
    </location>
</feature>
<feature type="compositionally biased region" description="Polar residues" evidence="1">
    <location>
        <begin position="560"/>
        <end position="571"/>
    </location>
</feature>
<keyword evidence="2" id="KW-0812">Transmembrane</keyword>
<dbReference type="PANTHER" id="PTHR48125:SF12">
    <property type="entry name" value="AT HOOK TRANSCRIPTION FACTOR FAMILY-RELATED"/>
    <property type="match status" value="1"/>
</dbReference>
<feature type="region of interest" description="Disordered" evidence="1">
    <location>
        <begin position="1"/>
        <end position="82"/>
    </location>
</feature>
<evidence type="ECO:0000313" key="4">
    <source>
        <dbReference type="EMBL" id="AJY47153.1"/>
    </source>
</evidence>